<dbReference type="InterPro" id="IPR001623">
    <property type="entry name" value="DnaJ_domain"/>
</dbReference>
<evidence type="ECO:0000313" key="4">
    <source>
        <dbReference type="Proteomes" id="UP001175000"/>
    </source>
</evidence>
<evidence type="ECO:0000256" key="1">
    <source>
        <dbReference type="SAM" id="MobiDB-lite"/>
    </source>
</evidence>
<keyword evidence="4" id="KW-1185">Reference proteome</keyword>
<feature type="compositionally biased region" description="Polar residues" evidence="1">
    <location>
        <begin position="136"/>
        <end position="149"/>
    </location>
</feature>
<protein>
    <recommendedName>
        <fullName evidence="2">J domain-containing protein</fullName>
    </recommendedName>
</protein>
<dbReference type="Pfam" id="PF00226">
    <property type="entry name" value="DnaJ"/>
    <property type="match status" value="1"/>
</dbReference>
<dbReference type="AlphaFoldDB" id="A0AA39X4J1"/>
<dbReference type="EMBL" id="JAULSU010000002">
    <property type="protein sequence ID" value="KAK0627182.1"/>
    <property type="molecule type" value="Genomic_DNA"/>
</dbReference>
<comment type="caution">
    <text evidence="3">The sequence shown here is derived from an EMBL/GenBank/DDBJ whole genome shotgun (WGS) entry which is preliminary data.</text>
</comment>
<dbReference type="Gene3D" id="1.10.287.110">
    <property type="entry name" value="DnaJ domain"/>
    <property type="match status" value="1"/>
</dbReference>
<gene>
    <name evidence="3" type="ORF">B0T14DRAFT_493337</name>
</gene>
<feature type="domain" description="J" evidence="2">
    <location>
        <begin position="24"/>
        <end position="64"/>
    </location>
</feature>
<name>A0AA39X4J1_9PEZI</name>
<evidence type="ECO:0000313" key="3">
    <source>
        <dbReference type="EMBL" id="KAK0627182.1"/>
    </source>
</evidence>
<sequence length="190" mass="20935">MAWALNALGIDIPEQGSSFHFFAHAFRRASLHTHPDKNPPSNVFPSFHEVQYAFAHLTDPKTRTVLTERLSAAIRDAKLTGYRRTFFPELKIGDPSVFGPYSDNHKPTNGPPNFFDLSLWLIHSEFQEEEDWEGGSITSSMQQDVNSDGPSRPMSPVDAIGSGGDEGGILTNGVMETEIEGRIVTTTGSE</sequence>
<evidence type="ECO:0000259" key="2">
    <source>
        <dbReference type="Pfam" id="PF00226"/>
    </source>
</evidence>
<feature type="region of interest" description="Disordered" evidence="1">
    <location>
        <begin position="131"/>
        <end position="174"/>
    </location>
</feature>
<dbReference type="Proteomes" id="UP001175000">
    <property type="component" value="Unassembled WGS sequence"/>
</dbReference>
<reference evidence="3" key="1">
    <citation type="submission" date="2023-06" db="EMBL/GenBank/DDBJ databases">
        <title>Genome-scale phylogeny and comparative genomics of the fungal order Sordariales.</title>
        <authorList>
            <consortium name="Lawrence Berkeley National Laboratory"/>
            <person name="Hensen N."/>
            <person name="Bonometti L."/>
            <person name="Westerberg I."/>
            <person name="Brannstrom I.O."/>
            <person name="Guillou S."/>
            <person name="Cros-Aarteil S."/>
            <person name="Calhoun S."/>
            <person name="Haridas S."/>
            <person name="Kuo A."/>
            <person name="Mondo S."/>
            <person name="Pangilinan J."/>
            <person name="Riley R."/>
            <person name="Labutti K."/>
            <person name="Andreopoulos B."/>
            <person name="Lipzen A."/>
            <person name="Chen C."/>
            <person name="Yanf M."/>
            <person name="Daum C."/>
            <person name="Ng V."/>
            <person name="Clum A."/>
            <person name="Steindorff A."/>
            <person name="Ohm R."/>
            <person name="Martin F."/>
            <person name="Silar P."/>
            <person name="Natvig D."/>
            <person name="Lalanne C."/>
            <person name="Gautier V."/>
            <person name="Ament-Velasquez S.L."/>
            <person name="Kruys A."/>
            <person name="Hutchinson M.I."/>
            <person name="Powell A.J."/>
            <person name="Barry K."/>
            <person name="Miller A.N."/>
            <person name="Grigoriev I.V."/>
            <person name="Debuchy R."/>
            <person name="Gladieux P."/>
            <person name="Thoren M.H."/>
            <person name="Johannesson H."/>
        </authorList>
    </citation>
    <scope>NUCLEOTIDE SEQUENCE</scope>
    <source>
        <strain evidence="3">CBS 606.72</strain>
    </source>
</reference>
<dbReference type="SUPFAM" id="SSF46565">
    <property type="entry name" value="Chaperone J-domain"/>
    <property type="match status" value="1"/>
</dbReference>
<accession>A0AA39X4J1</accession>
<dbReference type="InterPro" id="IPR036869">
    <property type="entry name" value="J_dom_sf"/>
</dbReference>
<organism evidence="3 4">
    <name type="scientific">Immersiella caudata</name>
    <dbReference type="NCBI Taxonomy" id="314043"/>
    <lineage>
        <taxon>Eukaryota</taxon>
        <taxon>Fungi</taxon>
        <taxon>Dikarya</taxon>
        <taxon>Ascomycota</taxon>
        <taxon>Pezizomycotina</taxon>
        <taxon>Sordariomycetes</taxon>
        <taxon>Sordariomycetidae</taxon>
        <taxon>Sordariales</taxon>
        <taxon>Lasiosphaeriaceae</taxon>
        <taxon>Immersiella</taxon>
    </lineage>
</organism>
<proteinExistence type="predicted"/>